<dbReference type="Gene3D" id="1.10.260.40">
    <property type="entry name" value="lambda repressor-like DNA-binding domains"/>
    <property type="match status" value="1"/>
</dbReference>
<dbReference type="GO" id="GO:0003677">
    <property type="term" value="F:DNA binding"/>
    <property type="evidence" value="ECO:0007669"/>
    <property type="project" value="UniProtKB-KW"/>
</dbReference>
<dbReference type="GO" id="GO:0005829">
    <property type="term" value="C:cytosol"/>
    <property type="evidence" value="ECO:0007669"/>
    <property type="project" value="TreeGrafter"/>
</dbReference>
<dbReference type="SMART" id="SM00530">
    <property type="entry name" value="HTH_XRE"/>
    <property type="match status" value="1"/>
</dbReference>
<dbReference type="AlphaFoldDB" id="A0A919ATI0"/>
<dbReference type="InterPro" id="IPR010982">
    <property type="entry name" value="Lambda_DNA-bd_dom_sf"/>
</dbReference>
<dbReference type="Proteomes" id="UP000630923">
    <property type="component" value="Unassembled WGS sequence"/>
</dbReference>
<evidence type="ECO:0000313" key="4">
    <source>
        <dbReference type="Proteomes" id="UP000630923"/>
    </source>
</evidence>
<gene>
    <name evidence="3" type="primary">hipB</name>
    <name evidence="3" type="ORF">GCM10017044_15710</name>
</gene>
<dbReference type="EMBL" id="BNCI01000002">
    <property type="protein sequence ID" value="GHF22387.1"/>
    <property type="molecule type" value="Genomic_DNA"/>
</dbReference>
<dbReference type="RefSeq" id="WP_229819261.1">
    <property type="nucleotide sequence ID" value="NZ_BNCI01000002.1"/>
</dbReference>
<reference evidence="3" key="2">
    <citation type="submission" date="2020-09" db="EMBL/GenBank/DDBJ databases">
        <authorList>
            <person name="Sun Q."/>
            <person name="Kim S."/>
        </authorList>
    </citation>
    <scope>NUCLEOTIDE SEQUENCE</scope>
    <source>
        <strain evidence="3">KCTC 42590</strain>
    </source>
</reference>
<name>A0A919ATI0_9PROT</name>
<keyword evidence="4" id="KW-1185">Reference proteome</keyword>
<dbReference type="CDD" id="cd00093">
    <property type="entry name" value="HTH_XRE"/>
    <property type="match status" value="1"/>
</dbReference>
<sequence>MPDPIDIAVGSKLAEIRKKRGLTQTDLSKEVGLTFQQIQKYEKGHNRISAGKLLRFAKSLNVRVESFFPNNGNLEQSAEEVSREKRELAHAFQSMDRQSQSTFLNIVHSLAHLEDSTSV</sequence>
<comment type="caution">
    <text evidence="3">The sequence shown here is derived from an EMBL/GenBank/DDBJ whole genome shotgun (WGS) entry which is preliminary data.</text>
</comment>
<dbReference type="PANTHER" id="PTHR46797">
    <property type="entry name" value="HTH-TYPE TRANSCRIPTIONAL REGULATOR"/>
    <property type="match status" value="1"/>
</dbReference>
<organism evidence="3 4">
    <name type="scientific">Kordiimonas sediminis</name>
    <dbReference type="NCBI Taxonomy" id="1735581"/>
    <lineage>
        <taxon>Bacteria</taxon>
        <taxon>Pseudomonadati</taxon>
        <taxon>Pseudomonadota</taxon>
        <taxon>Alphaproteobacteria</taxon>
        <taxon>Kordiimonadales</taxon>
        <taxon>Kordiimonadaceae</taxon>
        <taxon>Kordiimonas</taxon>
    </lineage>
</organism>
<accession>A0A919ATI0</accession>
<evidence type="ECO:0000256" key="1">
    <source>
        <dbReference type="ARBA" id="ARBA00023125"/>
    </source>
</evidence>
<evidence type="ECO:0000313" key="3">
    <source>
        <dbReference type="EMBL" id="GHF22387.1"/>
    </source>
</evidence>
<dbReference type="PROSITE" id="PS50943">
    <property type="entry name" value="HTH_CROC1"/>
    <property type="match status" value="1"/>
</dbReference>
<evidence type="ECO:0000259" key="2">
    <source>
        <dbReference type="PROSITE" id="PS50943"/>
    </source>
</evidence>
<reference evidence="3" key="1">
    <citation type="journal article" date="2014" name="Int. J. Syst. Evol. Microbiol.">
        <title>Complete genome sequence of Corynebacterium casei LMG S-19264T (=DSM 44701T), isolated from a smear-ripened cheese.</title>
        <authorList>
            <consortium name="US DOE Joint Genome Institute (JGI-PGF)"/>
            <person name="Walter F."/>
            <person name="Albersmeier A."/>
            <person name="Kalinowski J."/>
            <person name="Ruckert C."/>
        </authorList>
    </citation>
    <scope>NUCLEOTIDE SEQUENCE</scope>
    <source>
        <strain evidence="3">KCTC 42590</strain>
    </source>
</reference>
<proteinExistence type="predicted"/>
<keyword evidence="1" id="KW-0238">DNA-binding</keyword>
<feature type="domain" description="HTH cro/C1-type" evidence="2">
    <location>
        <begin position="13"/>
        <end position="67"/>
    </location>
</feature>
<protein>
    <submittedName>
        <fullName evidence="3">Transcriptional regulator</fullName>
    </submittedName>
</protein>
<dbReference type="InterPro" id="IPR001387">
    <property type="entry name" value="Cro/C1-type_HTH"/>
</dbReference>
<dbReference type="Pfam" id="PF01381">
    <property type="entry name" value="HTH_3"/>
    <property type="match status" value="1"/>
</dbReference>
<dbReference type="SUPFAM" id="SSF47413">
    <property type="entry name" value="lambda repressor-like DNA-binding domains"/>
    <property type="match status" value="1"/>
</dbReference>
<dbReference type="PANTHER" id="PTHR46797:SF1">
    <property type="entry name" value="METHYLPHOSPHONATE SYNTHASE"/>
    <property type="match status" value="1"/>
</dbReference>
<dbReference type="GO" id="GO:0003700">
    <property type="term" value="F:DNA-binding transcription factor activity"/>
    <property type="evidence" value="ECO:0007669"/>
    <property type="project" value="TreeGrafter"/>
</dbReference>
<dbReference type="InterPro" id="IPR050807">
    <property type="entry name" value="TransReg_Diox_bact_type"/>
</dbReference>